<accession>A0A6L8MT38</accession>
<dbReference type="GO" id="GO:0005737">
    <property type="term" value="C:cytoplasm"/>
    <property type="evidence" value="ECO:0007669"/>
    <property type="project" value="TreeGrafter"/>
</dbReference>
<sequence>MFGFSGLGTYPTPRVVPKVRNDARTITAGFSHTCIITSSGGAQCWGRNGSGQLGNGRALPEDAPSDVIGINEKITSLALGGNHTCALLESGTVKCFGSASVGELGTGTKVYSPVPVTVNLD</sequence>
<dbReference type="Gene3D" id="2.130.10.30">
    <property type="entry name" value="Regulator of chromosome condensation 1/beta-lactamase-inhibitor protein II"/>
    <property type="match status" value="1"/>
</dbReference>
<gene>
    <name evidence="1" type="ORF">GTP44_24795</name>
</gene>
<dbReference type="InterPro" id="IPR000408">
    <property type="entry name" value="Reg_chr_condens"/>
</dbReference>
<dbReference type="SUPFAM" id="SSF50985">
    <property type="entry name" value="RCC1/BLIP-II"/>
    <property type="match status" value="1"/>
</dbReference>
<protein>
    <recommendedName>
        <fullName evidence="3">RCC1 repeat-containing protein</fullName>
    </recommendedName>
</protein>
<evidence type="ECO:0008006" key="3">
    <source>
        <dbReference type="Google" id="ProtNLM"/>
    </source>
</evidence>
<proteinExistence type="predicted"/>
<comment type="caution">
    <text evidence="1">The sequence shown here is derived from an EMBL/GenBank/DDBJ whole genome shotgun (WGS) entry which is preliminary data.</text>
</comment>
<dbReference type="PANTHER" id="PTHR45982">
    <property type="entry name" value="REGULATOR OF CHROMOSOME CONDENSATION"/>
    <property type="match status" value="1"/>
</dbReference>
<dbReference type="GO" id="GO:0005085">
    <property type="term" value="F:guanyl-nucleotide exchange factor activity"/>
    <property type="evidence" value="ECO:0007669"/>
    <property type="project" value="TreeGrafter"/>
</dbReference>
<dbReference type="PROSITE" id="PS50012">
    <property type="entry name" value="RCC1_3"/>
    <property type="match status" value="1"/>
</dbReference>
<evidence type="ECO:0000313" key="2">
    <source>
        <dbReference type="Proteomes" id="UP000474565"/>
    </source>
</evidence>
<reference evidence="1 2" key="1">
    <citation type="submission" date="2019-12" db="EMBL/GenBank/DDBJ databases">
        <title>Novel species isolated from a subtropical stream in China.</title>
        <authorList>
            <person name="Lu H."/>
        </authorList>
    </citation>
    <scope>NUCLEOTIDE SEQUENCE [LARGE SCALE GENOMIC DNA]</scope>
    <source>
        <strain evidence="1 2">FT50W</strain>
    </source>
</reference>
<organism evidence="1 2">
    <name type="scientific">Duganella lactea</name>
    <dbReference type="NCBI Taxonomy" id="2692173"/>
    <lineage>
        <taxon>Bacteria</taxon>
        <taxon>Pseudomonadati</taxon>
        <taxon>Pseudomonadota</taxon>
        <taxon>Betaproteobacteria</taxon>
        <taxon>Burkholderiales</taxon>
        <taxon>Oxalobacteraceae</taxon>
        <taxon>Telluria group</taxon>
        <taxon>Duganella</taxon>
    </lineage>
</organism>
<evidence type="ECO:0000313" key="1">
    <source>
        <dbReference type="EMBL" id="MYM85149.1"/>
    </source>
</evidence>
<dbReference type="PRINTS" id="PR00633">
    <property type="entry name" value="RCCNDNSATION"/>
</dbReference>
<dbReference type="InterPro" id="IPR051553">
    <property type="entry name" value="Ran_GTPase-activating"/>
</dbReference>
<dbReference type="EMBL" id="WWCP01000050">
    <property type="protein sequence ID" value="MYM85149.1"/>
    <property type="molecule type" value="Genomic_DNA"/>
</dbReference>
<dbReference type="Pfam" id="PF13540">
    <property type="entry name" value="RCC1_2"/>
    <property type="match status" value="2"/>
</dbReference>
<dbReference type="AlphaFoldDB" id="A0A6L8MT38"/>
<dbReference type="Proteomes" id="UP000474565">
    <property type="component" value="Unassembled WGS sequence"/>
</dbReference>
<dbReference type="InterPro" id="IPR009091">
    <property type="entry name" value="RCC1/BLIP-II"/>
</dbReference>
<dbReference type="PANTHER" id="PTHR45982:SF1">
    <property type="entry name" value="REGULATOR OF CHROMOSOME CONDENSATION"/>
    <property type="match status" value="1"/>
</dbReference>
<name>A0A6L8MT38_9BURK</name>